<organism evidence="9 10">
    <name type="scientific">Trichonephila inaurata madagascariensis</name>
    <dbReference type="NCBI Taxonomy" id="2747483"/>
    <lineage>
        <taxon>Eukaryota</taxon>
        <taxon>Metazoa</taxon>
        <taxon>Ecdysozoa</taxon>
        <taxon>Arthropoda</taxon>
        <taxon>Chelicerata</taxon>
        <taxon>Arachnida</taxon>
        <taxon>Araneae</taxon>
        <taxon>Araneomorphae</taxon>
        <taxon>Entelegynae</taxon>
        <taxon>Araneoidea</taxon>
        <taxon>Nephilidae</taxon>
        <taxon>Trichonephila</taxon>
        <taxon>Trichonephila inaurata</taxon>
    </lineage>
</organism>
<name>A0A8X6YJY2_9ARAC</name>
<dbReference type="InterPro" id="IPR038770">
    <property type="entry name" value="Na+/solute_symporter_sf"/>
</dbReference>
<keyword evidence="10" id="KW-1185">Reference proteome</keyword>
<evidence type="ECO:0000256" key="2">
    <source>
        <dbReference type="ARBA" id="ARBA00007367"/>
    </source>
</evidence>
<feature type="transmembrane region" description="Helical" evidence="7">
    <location>
        <begin position="254"/>
        <end position="274"/>
    </location>
</feature>
<protein>
    <recommendedName>
        <fullName evidence="8">Cation/H+ exchanger transmembrane domain-containing protein</fullName>
    </recommendedName>
</protein>
<feature type="region of interest" description="Disordered" evidence="6">
    <location>
        <begin position="451"/>
        <end position="470"/>
    </location>
</feature>
<feature type="transmembrane region" description="Helical" evidence="7">
    <location>
        <begin position="63"/>
        <end position="81"/>
    </location>
</feature>
<accession>A0A8X6YJY2</accession>
<feature type="transmembrane region" description="Helical" evidence="7">
    <location>
        <begin position="146"/>
        <end position="169"/>
    </location>
</feature>
<dbReference type="Pfam" id="PF00999">
    <property type="entry name" value="Na_H_Exchanger"/>
    <property type="match status" value="1"/>
</dbReference>
<dbReference type="PANTHER" id="PTHR31102">
    <property type="match status" value="1"/>
</dbReference>
<dbReference type="Gene3D" id="1.20.1530.20">
    <property type="match status" value="1"/>
</dbReference>
<evidence type="ECO:0000256" key="5">
    <source>
        <dbReference type="ARBA" id="ARBA00023136"/>
    </source>
</evidence>
<dbReference type="Proteomes" id="UP000886998">
    <property type="component" value="Unassembled WGS sequence"/>
</dbReference>
<feature type="transmembrane region" description="Helical" evidence="7">
    <location>
        <begin position="349"/>
        <end position="376"/>
    </location>
</feature>
<feature type="transmembrane region" description="Helical" evidence="7">
    <location>
        <begin position="286"/>
        <end position="303"/>
    </location>
</feature>
<dbReference type="InterPro" id="IPR051843">
    <property type="entry name" value="CPA1_transporter"/>
</dbReference>
<dbReference type="InterPro" id="IPR006153">
    <property type="entry name" value="Cation/H_exchanger_TM"/>
</dbReference>
<dbReference type="OrthoDB" id="423807at2759"/>
<dbReference type="GO" id="GO:0015297">
    <property type="term" value="F:antiporter activity"/>
    <property type="evidence" value="ECO:0007669"/>
    <property type="project" value="InterPro"/>
</dbReference>
<keyword evidence="4 7" id="KW-1133">Transmembrane helix</keyword>
<evidence type="ECO:0000256" key="4">
    <source>
        <dbReference type="ARBA" id="ARBA00022989"/>
    </source>
</evidence>
<reference evidence="9" key="1">
    <citation type="submission" date="2020-08" db="EMBL/GenBank/DDBJ databases">
        <title>Multicomponent nature underlies the extraordinary mechanical properties of spider dragline silk.</title>
        <authorList>
            <person name="Kono N."/>
            <person name="Nakamura H."/>
            <person name="Mori M."/>
            <person name="Yoshida Y."/>
            <person name="Ohtoshi R."/>
            <person name="Malay A.D."/>
            <person name="Moran D.A.P."/>
            <person name="Tomita M."/>
            <person name="Numata K."/>
            <person name="Arakawa K."/>
        </authorList>
    </citation>
    <scope>NUCLEOTIDE SEQUENCE</scope>
</reference>
<evidence type="ECO:0000313" key="9">
    <source>
        <dbReference type="EMBL" id="GFY73362.1"/>
    </source>
</evidence>
<comment type="similarity">
    <text evidence="2">Belongs to the monovalent cation:proton antiporter 1 (CPA1) transporter (TC 2.A.36) family.</text>
</comment>
<dbReference type="AlphaFoldDB" id="A0A8X6YJY2"/>
<evidence type="ECO:0000256" key="1">
    <source>
        <dbReference type="ARBA" id="ARBA00004141"/>
    </source>
</evidence>
<evidence type="ECO:0000256" key="6">
    <source>
        <dbReference type="SAM" id="MobiDB-lite"/>
    </source>
</evidence>
<proteinExistence type="inferred from homology"/>
<feature type="transmembrane region" description="Helical" evidence="7">
    <location>
        <begin position="88"/>
        <end position="107"/>
    </location>
</feature>
<dbReference type="EMBL" id="BMAV01020010">
    <property type="protein sequence ID" value="GFY73362.1"/>
    <property type="molecule type" value="Genomic_DNA"/>
</dbReference>
<feature type="domain" description="Cation/H+ exchanger transmembrane" evidence="8">
    <location>
        <begin position="73"/>
        <end position="435"/>
    </location>
</feature>
<gene>
    <name evidence="9" type="primary">SLC9B2</name>
    <name evidence="9" type="ORF">TNIN_464671</name>
</gene>
<feature type="transmembrane region" description="Helical" evidence="7">
    <location>
        <begin position="422"/>
        <end position="444"/>
    </location>
</feature>
<dbReference type="GO" id="GO:1902600">
    <property type="term" value="P:proton transmembrane transport"/>
    <property type="evidence" value="ECO:0007669"/>
    <property type="project" value="InterPro"/>
</dbReference>
<evidence type="ECO:0000259" key="8">
    <source>
        <dbReference type="Pfam" id="PF00999"/>
    </source>
</evidence>
<feature type="transmembrane region" description="Helical" evidence="7">
    <location>
        <begin position="175"/>
        <end position="196"/>
    </location>
</feature>
<sequence length="470" mass="51517">MDSSAEKSNKDSDTEPKFYSMLYNQLPDKRKVLLILAQILALLFLYTTLYGILGSDALPGSEIFALFFLFVSAHILGKLFIFIKLPRLIGMLVAGFLFRNLPFIPYFDHLSTLGPMTLRNLTFVIILFKAGLGLDSKMLKTLKFIVLRLTFMPCAVETVIASVTSHFLLDMPWTWAYMLGFMLSAVSSAVTVPGLLEYKDKSMGIKKGIPTLVIAASSLDDIVAITGFTIMFTITLSKGDNIWLLLLKGIFEPVGGMALGALFGVILWVLPSSLSTSVGMFLSHRLEVAGIGPMMCLVLAFVASLDWEKHILQLEKIERVIDVMWITLEPFLFSLMGAELSLKTLKSNIGFTILSILISLTFRIITVMVVCIGGGFNFKEKIFITVSWIPKATVQAAVGSQALDYVIAHGLSEELKIHAEKILAAAVLSILLTAPAGAALIDILGPYCLSDDSKSESEDKEKKTSSDQNA</sequence>
<comment type="caution">
    <text evidence="9">The sequence shown here is derived from an EMBL/GenBank/DDBJ whole genome shotgun (WGS) entry which is preliminary data.</text>
</comment>
<dbReference type="GO" id="GO:0016020">
    <property type="term" value="C:membrane"/>
    <property type="evidence" value="ECO:0007669"/>
    <property type="project" value="UniProtKB-SubCell"/>
</dbReference>
<comment type="subcellular location">
    <subcellularLocation>
        <location evidence="1">Membrane</location>
        <topology evidence="1">Multi-pass membrane protein</topology>
    </subcellularLocation>
</comment>
<evidence type="ECO:0000256" key="3">
    <source>
        <dbReference type="ARBA" id="ARBA00022692"/>
    </source>
</evidence>
<feature type="transmembrane region" description="Helical" evidence="7">
    <location>
        <begin position="113"/>
        <end position="134"/>
    </location>
</feature>
<keyword evidence="3 7" id="KW-0812">Transmembrane</keyword>
<dbReference type="PANTHER" id="PTHR31102:SF1">
    <property type="entry name" value="CATION_H+ EXCHANGER DOMAIN-CONTAINING PROTEIN"/>
    <property type="match status" value="1"/>
</dbReference>
<feature type="transmembrane region" description="Helical" evidence="7">
    <location>
        <begin position="32"/>
        <end position="51"/>
    </location>
</feature>
<keyword evidence="5 7" id="KW-0472">Membrane</keyword>
<feature type="transmembrane region" description="Helical" evidence="7">
    <location>
        <begin position="208"/>
        <end position="234"/>
    </location>
</feature>
<evidence type="ECO:0000256" key="7">
    <source>
        <dbReference type="SAM" id="Phobius"/>
    </source>
</evidence>
<evidence type="ECO:0000313" key="10">
    <source>
        <dbReference type="Proteomes" id="UP000886998"/>
    </source>
</evidence>